<comment type="catalytic activity">
    <reaction evidence="2">
        <text>4-amino-2-methyl-5-(phosphooxymethyl)pyrimidine + ATP = 4-amino-2-methyl-5-(diphosphooxymethyl)pyrimidine + ADP</text>
        <dbReference type="Rhea" id="RHEA:19893"/>
        <dbReference type="ChEBI" id="CHEBI:30616"/>
        <dbReference type="ChEBI" id="CHEBI:57841"/>
        <dbReference type="ChEBI" id="CHEBI:58354"/>
        <dbReference type="ChEBI" id="CHEBI:456216"/>
        <dbReference type="EC" id="2.7.4.7"/>
    </reaction>
</comment>
<comment type="caution">
    <text evidence="7">The sequence shown here is derived from an EMBL/GenBank/DDBJ whole genome shotgun (WGS) entry which is preliminary data.</text>
</comment>
<name>A0ABP6WFB0_9ACTN</name>
<dbReference type="InterPro" id="IPR029056">
    <property type="entry name" value="Ribokinase-like"/>
</dbReference>
<evidence type="ECO:0000256" key="2">
    <source>
        <dbReference type="ARBA" id="ARBA00000565"/>
    </source>
</evidence>
<keyword evidence="7" id="KW-0418">Kinase</keyword>
<evidence type="ECO:0000313" key="8">
    <source>
        <dbReference type="Proteomes" id="UP001500767"/>
    </source>
</evidence>
<gene>
    <name evidence="7" type="primary">thiD</name>
    <name evidence="7" type="ORF">GCM10022197_00130</name>
</gene>
<evidence type="ECO:0000256" key="5">
    <source>
        <dbReference type="ARBA" id="ARBA00022977"/>
    </source>
</evidence>
<evidence type="ECO:0000313" key="7">
    <source>
        <dbReference type="EMBL" id="GAA3549292.1"/>
    </source>
</evidence>
<feature type="domain" description="Pyridoxamine kinase/Phosphomethylpyrimidine kinase" evidence="6">
    <location>
        <begin position="8"/>
        <end position="253"/>
    </location>
</feature>
<keyword evidence="7" id="KW-0808">Transferase</keyword>
<evidence type="ECO:0000256" key="3">
    <source>
        <dbReference type="ARBA" id="ARBA00003848"/>
    </source>
</evidence>
<evidence type="ECO:0000256" key="1">
    <source>
        <dbReference type="ARBA" id="ARBA00000151"/>
    </source>
</evidence>
<keyword evidence="5" id="KW-0784">Thiamine biosynthesis</keyword>
<evidence type="ECO:0000256" key="4">
    <source>
        <dbReference type="ARBA" id="ARBA00004769"/>
    </source>
</evidence>
<dbReference type="InterPro" id="IPR013749">
    <property type="entry name" value="PM/HMP-P_kinase-1"/>
</dbReference>
<dbReference type="Proteomes" id="UP001500767">
    <property type="component" value="Unassembled WGS sequence"/>
</dbReference>
<dbReference type="CDD" id="cd01169">
    <property type="entry name" value="HMPP_kinase"/>
    <property type="match status" value="1"/>
</dbReference>
<dbReference type="PANTHER" id="PTHR20858:SF17">
    <property type="entry name" value="HYDROXYMETHYLPYRIMIDINE_PHOSPHOMETHYLPYRIMIDINE KINASE THI20-RELATED"/>
    <property type="match status" value="1"/>
</dbReference>
<dbReference type="PANTHER" id="PTHR20858">
    <property type="entry name" value="PHOSPHOMETHYLPYRIMIDINE KINASE"/>
    <property type="match status" value="1"/>
</dbReference>
<dbReference type="Pfam" id="PF08543">
    <property type="entry name" value="Phos_pyr_kin"/>
    <property type="match status" value="1"/>
</dbReference>
<dbReference type="EMBL" id="BAAAYR010000001">
    <property type="protein sequence ID" value="GAA3549292.1"/>
    <property type="molecule type" value="Genomic_DNA"/>
</dbReference>
<evidence type="ECO:0000259" key="6">
    <source>
        <dbReference type="Pfam" id="PF08543"/>
    </source>
</evidence>
<dbReference type="SUPFAM" id="SSF53613">
    <property type="entry name" value="Ribokinase-like"/>
    <property type="match status" value="1"/>
</dbReference>
<protein>
    <submittedName>
        <fullName evidence="7">Bifunctional hydroxymethylpyrimidine kinase/phosphomethylpyrimidine kinase</fullName>
    </submittedName>
</protein>
<proteinExistence type="predicted"/>
<dbReference type="GO" id="GO:0016301">
    <property type="term" value="F:kinase activity"/>
    <property type="evidence" value="ECO:0007669"/>
    <property type="project" value="UniProtKB-KW"/>
</dbReference>
<dbReference type="InterPro" id="IPR004399">
    <property type="entry name" value="HMP/HMP-P_kinase_dom"/>
</dbReference>
<dbReference type="Gene3D" id="3.40.1190.20">
    <property type="match status" value="1"/>
</dbReference>
<keyword evidence="8" id="KW-1185">Reference proteome</keyword>
<comment type="function">
    <text evidence="3">Catalyzes the phosphorylation of hydroxymethylpyrimidine phosphate (HMP-P) to HMP-PP, and of HMP to HMP-P.</text>
</comment>
<dbReference type="NCBIfam" id="TIGR00097">
    <property type="entry name" value="HMP-P_kinase"/>
    <property type="match status" value="1"/>
</dbReference>
<reference evidence="8" key="1">
    <citation type="journal article" date="2019" name="Int. J. Syst. Evol. Microbiol.">
        <title>The Global Catalogue of Microorganisms (GCM) 10K type strain sequencing project: providing services to taxonomists for standard genome sequencing and annotation.</title>
        <authorList>
            <consortium name="The Broad Institute Genomics Platform"/>
            <consortium name="The Broad Institute Genome Sequencing Center for Infectious Disease"/>
            <person name="Wu L."/>
            <person name="Ma J."/>
        </authorList>
    </citation>
    <scope>NUCLEOTIDE SEQUENCE [LARGE SCALE GENOMIC DNA]</scope>
    <source>
        <strain evidence="8">JCM 16540</strain>
    </source>
</reference>
<comment type="pathway">
    <text evidence="4">Cofactor biosynthesis; thiamine diphosphate biosynthesis; 4-amino-2-methyl-5-diphosphomethylpyrimidine from 5-amino-1-(5-phospho-D-ribosyl)imidazole: step 3/3.</text>
</comment>
<sequence>MLTIAGSDSGGGAGIQADLKTMLAHGVHGMSVVTAVTAQNSVGVQGVWGLPAAAVAAQFRSVVDDIGVDAVKIGMLGTAETCVLVADLLTTLPAGVPVVLDPVAVSKHGDPLIDADAVGAMRERLFPLATIATPNLDEARTLVGPEAADEADQARLGHVLLGLGARWVLVKGGHAEGDPTDVLVGGGVPDQAFTAARDDNTHTHGTGCTLASAIASRLALGDDVPAAVRAAKAYVTGAIAGGFALGAGIGPTDHLWELRPALPM</sequence>
<organism evidence="7 8">
    <name type="scientific">Microlunatus spumicola</name>
    <dbReference type="NCBI Taxonomy" id="81499"/>
    <lineage>
        <taxon>Bacteria</taxon>
        <taxon>Bacillati</taxon>
        <taxon>Actinomycetota</taxon>
        <taxon>Actinomycetes</taxon>
        <taxon>Propionibacteriales</taxon>
        <taxon>Propionibacteriaceae</taxon>
        <taxon>Microlunatus</taxon>
    </lineage>
</organism>
<comment type="catalytic activity">
    <reaction evidence="1">
        <text>4-amino-5-hydroxymethyl-2-methylpyrimidine + ATP = 4-amino-2-methyl-5-(phosphooxymethyl)pyrimidine + ADP + H(+)</text>
        <dbReference type="Rhea" id="RHEA:23096"/>
        <dbReference type="ChEBI" id="CHEBI:15378"/>
        <dbReference type="ChEBI" id="CHEBI:16892"/>
        <dbReference type="ChEBI" id="CHEBI:30616"/>
        <dbReference type="ChEBI" id="CHEBI:58354"/>
        <dbReference type="ChEBI" id="CHEBI:456216"/>
        <dbReference type="EC" id="2.7.1.49"/>
    </reaction>
</comment>
<accession>A0ABP6WFB0</accession>